<feature type="transmembrane region" description="Helical" evidence="6">
    <location>
        <begin position="116"/>
        <end position="134"/>
    </location>
</feature>
<evidence type="ECO:0000256" key="4">
    <source>
        <dbReference type="ARBA" id="ARBA00022989"/>
    </source>
</evidence>
<keyword evidence="5 6" id="KW-0472">Membrane</keyword>
<keyword evidence="3 6" id="KW-0812">Transmembrane</keyword>
<feature type="transmembrane region" description="Helical" evidence="6">
    <location>
        <begin position="215"/>
        <end position="236"/>
    </location>
</feature>
<feature type="transmembrane region" description="Helical" evidence="6">
    <location>
        <begin position="385"/>
        <end position="403"/>
    </location>
</feature>
<feature type="transmembrane region" description="Helical" evidence="6">
    <location>
        <begin position="324"/>
        <end position="345"/>
    </location>
</feature>
<keyword evidence="4 6" id="KW-1133">Transmembrane helix</keyword>
<protein>
    <submittedName>
        <fullName evidence="7">Putative membrane protein</fullName>
    </submittedName>
</protein>
<feature type="transmembrane region" description="Helical" evidence="6">
    <location>
        <begin position="47"/>
        <end position="67"/>
    </location>
</feature>
<dbReference type="Proteomes" id="UP000022272">
    <property type="component" value="Unassembled WGS sequence"/>
</dbReference>
<dbReference type="GO" id="GO:0005886">
    <property type="term" value="C:plasma membrane"/>
    <property type="evidence" value="ECO:0007669"/>
    <property type="project" value="UniProtKB-SubCell"/>
</dbReference>
<feature type="transmembrane region" description="Helical" evidence="6">
    <location>
        <begin position="294"/>
        <end position="318"/>
    </location>
</feature>
<proteinExistence type="predicted"/>
<evidence type="ECO:0000256" key="5">
    <source>
        <dbReference type="ARBA" id="ARBA00023136"/>
    </source>
</evidence>
<evidence type="ECO:0000256" key="3">
    <source>
        <dbReference type="ARBA" id="ARBA00022692"/>
    </source>
</evidence>
<evidence type="ECO:0000256" key="2">
    <source>
        <dbReference type="ARBA" id="ARBA00022475"/>
    </source>
</evidence>
<dbReference type="PANTHER" id="PTHR30250">
    <property type="entry name" value="PST FAMILY PREDICTED COLANIC ACID TRANSPORTER"/>
    <property type="match status" value="1"/>
</dbReference>
<feature type="transmembrane region" description="Helical" evidence="6">
    <location>
        <begin position="79"/>
        <end position="104"/>
    </location>
</feature>
<gene>
    <name evidence="7" type="ORF">M076_4774</name>
</gene>
<evidence type="ECO:0000313" key="8">
    <source>
        <dbReference type="Proteomes" id="UP000022272"/>
    </source>
</evidence>
<feature type="transmembrane region" description="Helical" evidence="6">
    <location>
        <begin position="21"/>
        <end position="41"/>
    </location>
</feature>
<feature type="transmembrane region" description="Helical" evidence="6">
    <location>
        <begin position="146"/>
        <end position="165"/>
    </location>
</feature>
<sequence>MPILKNKIVIYVTTRYITYALQFLLSLAIAVRLGPFYLGVYGMVNLVISYFGQVNFGVPHALNVFLIHNKENRQVGDLYSYNAFALYTYLNMAIVIGSVIVSIAGWTKWGEYDLGSYFPLIIAISILTYYNSILTTIIRVRNEVNALSVIGSIGVFLNLCIVWFFKENTLVFALTLANLLACILTAVICIRKGVFPRRQSRTLQLQKQKSILQKGLYLFLYNSCFYFILISIRTIISVNYTVEEFGYFTFSFTIANAVMLLLDSFNTILFPKTIDLMSSDDNKKKADALEKMRVGYILTSHMLVYLAMICFPILVWFIPKYMPALSSMNMIALAVLMNTNSYGYSNMLIAQNKEHKAGFISAVSLIVNIILGLGLAKILNVEYSYITIAILVAYMISSFLMAYEGDTILRREKSVSYTLKHFFPIRMFIPYMIALIISCTQIEYLIFIPLLVFIMLNYKDLQFLKNIALKLIKEPEVIDV</sequence>
<feature type="transmembrane region" description="Helical" evidence="6">
    <location>
        <begin position="428"/>
        <end position="456"/>
    </location>
</feature>
<dbReference type="EMBL" id="JGDM01000129">
    <property type="protein sequence ID" value="EXZ42099.1"/>
    <property type="molecule type" value="Genomic_DNA"/>
</dbReference>
<dbReference type="PATRIC" id="fig|1339280.3.peg.4557"/>
<organism evidence="7 8">
    <name type="scientific">Bacteroides fragilis str. 2-F-2 #4</name>
    <dbReference type="NCBI Taxonomy" id="1339280"/>
    <lineage>
        <taxon>Bacteria</taxon>
        <taxon>Pseudomonadati</taxon>
        <taxon>Bacteroidota</taxon>
        <taxon>Bacteroidia</taxon>
        <taxon>Bacteroidales</taxon>
        <taxon>Bacteroidaceae</taxon>
        <taxon>Bacteroides</taxon>
    </lineage>
</organism>
<evidence type="ECO:0000256" key="6">
    <source>
        <dbReference type="SAM" id="Phobius"/>
    </source>
</evidence>
<feature type="transmembrane region" description="Helical" evidence="6">
    <location>
        <begin position="357"/>
        <end position="379"/>
    </location>
</feature>
<comment type="caution">
    <text evidence="7">The sequence shown here is derived from an EMBL/GenBank/DDBJ whole genome shotgun (WGS) entry which is preliminary data.</text>
</comment>
<accession>A0A016A4V2</accession>
<name>A0A016A4V2_BACFG</name>
<comment type="subcellular location">
    <subcellularLocation>
        <location evidence="1">Cell membrane</location>
        <topology evidence="1">Multi-pass membrane protein</topology>
    </subcellularLocation>
</comment>
<feature type="transmembrane region" description="Helical" evidence="6">
    <location>
        <begin position="171"/>
        <end position="194"/>
    </location>
</feature>
<evidence type="ECO:0000313" key="7">
    <source>
        <dbReference type="EMBL" id="EXZ42099.1"/>
    </source>
</evidence>
<keyword evidence="2" id="KW-1003">Cell membrane</keyword>
<dbReference type="AlphaFoldDB" id="A0A016A4V2"/>
<dbReference type="InterPro" id="IPR050833">
    <property type="entry name" value="Poly_Biosynth_Transport"/>
</dbReference>
<dbReference type="PANTHER" id="PTHR30250:SF11">
    <property type="entry name" value="O-ANTIGEN TRANSPORTER-RELATED"/>
    <property type="match status" value="1"/>
</dbReference>
<feature type="transmembrane region" description="Helical" evidence="6">
    <location>
        <begin position="248"/>
        <end position="269"/>
    </location>
</feature>
<reference evidence="7 8" key="1">
    <citation type="submission" date="2014-02" db="EMBL/GenBank/DDBJ databases">
        <authorList>
            <person name="Sears C."/>
            <person name="Carroll K."/>
            <person name="Sack B.R."/>
            <person name="Qadri F."/>
            <person name="Myers L.L."/>
            <person name="Chung G.-T."/>
            <person name="Escheverria P."/>
            <person name="Fraser C.M."/>
            <person name="Sadzewicz L."/>
            <person name="Shefchek K.A."/>
            <person name="Tallon L."/>
            <person name="Das S.P."/>
            <person name="Daugherty S."/>
            <person name="Mongodin E.F."/>
        </authorList>
    </citation>
    <scope>NUCLEOTIDE SEQUENCE [LARGE SCALE GENOMIC DNA]</scope>
    <source>
        <strain evidence="7 8">2-F-2 #4</strain>
    </source>
</reference>
<evidence type="ECO:0000256" key="1">
    <source>
        <dbReference type="ARBA" id="ARBA00004651"/>
    </source>
</evidence>